<reference evidence="2 3" key="1">
    <citation type="submission" date="2015-07" db="EMBL/GenBank/DDBJ databases">
        <authorList>
            <person name="Ju K.-S."/>
            <person name="Doroghazi J.R."/>
            <person name="Metcalf W.W."/>
        </authorList>
    </citation>
    <scope>NUCLEOTIDE SEQUENCE [LARGE SCALE GENOMIC DNA]</scope>
    <source>
        <strain evidence="2 3">NRRL B-3589</strain>
    </source>
</reference>
<accession>A0ABR5J0T5</accession>
<organism evidence="2 3">
    <name type="scientific">Streptomyces varsoviensis</name>
    <dbReference type="NCBI Taxonomy" id="67373"/>
    <lineage>
        <taxon>Bacteria</taxon>
        <taxon>Bacillati</taxon>
        <taxon>Actinomycetota</taxon>
        <taxon>Actinomycetes</taxon>
        <taxon>Kitasatosporales</taxon>
        <taxon>Streptomycetaceae</taxon>
        <taxon>Streptomyces</taxon>
    </lineage>
</organism>
<gene>
    <name evidence="2" type="ORF">ADK38_27970</name>
</gene>
<feature type="non-terminal residue" evidence="2">
    <location>
        <position position="1"/>
    </location>
</feature>
<proteinExistence type="predicted"/>
<keyword evidence="1" id="KW-1133">Transmembrane helix</keyword>
<keyword evidence="1" id="KW-0472">Membrane</keyword>
<keyword evidence="3" id="KW-1185">Reference proteome</keyword>
<feature type="transmembrane region" description="Helical" evidence="1">
    <location>
        <begin position="29"/>
        <end position="52"/>
    </location>
</feature>
<protein>
    <submittedName>
        <fullName evidence="2">Uncharacterized protein</fullName>
    </submittedName>
</protein>
<evidence type="ECO:0000256" key="1">
    <source>
        <dbReference type="SAM" id="Phobius"/>
    </source>
</evidence>
<name>A0ABR5J0T5_9ACTN</name>
<comment type="caution">
    <text evidence="2">The sequence shown here is derived from an EMBL/GenBank/DDBJ whole genome shotgun (WGS) entry which is preliminary data.</text>
</comment>
<keyword evidence="1" id="KW-0812">Transmembrane</keyword>
<sequence>PFQEGPFPKGPLSRRFARWALALSPRRKWAVFGSWFALDGVVALAPPVYWAAGDPAFQSGVWLSFWYFLAIGAHVSAGVIALYFVEAARGEID</sequence>
<dbReference type="Proteomes" id="UP000037020">
    <property type="component" value="Unassembled WGS sequence"/>
</dbReference>
<evidence type="ECO:0000313" key="3">
    <source>
        <dbReference type="Proteomes" id="UP000037020"/>
    </source>
</evidence>
<evidence type="ECO:0000313" key="2">
    <source>
        <dbReference type="EMBL" id="KOG86984.1"/>
    </source>
</evidence>
<feature type="transmembrane region" description="Helical" evidence="1">
    <location>
        <begin position="64"/>
        <end position="85"/>
    </location>
</feature>
<dbReference type="EMBL" id="LGUT01002501">
    <property type="protein sequence ID" value="KOG86984.1"/>
    <property type="molecule type" value="Genomic_DNA"/>
</dbReference>